<evidence type="ECO:0000259" key="1">
    <source>
        <dbReference type="Pfam" id="PF03819"/>
    </source>
</evidence>
<sequence>MSVSHHPDPQLTQAILTALEDLVKVVAQLRSPEGGCPWDLQQTPESLIPYVIEEAYEVVAAIQSGDQKAIVEELGDLLLQVVLQAQIAQDEAQFTLAEVAQGISEKLIRRHPHVFGDLPVENLEQIHRNWEAIKAAEKGQSPDNPPPLSQKVAEYPRKLPPLLATLKLSQKAAAAGLEWDCIEDVWAKFHEELEEFQAALATEDKAHQQAELGDLLFTLVNLARWYDLDPSQAIQGTNHRFIQRLEKMEELVSGSLTEYSGAELDQMWQQAKAQLGH</sequence>
<dbReference type="PANTHER" id="PTHR30522:SF0">
    <property type="entry name" value="NUCLEOSIDE TRIPHOSPHATE PYROPHOSPHOHYDROLASE"/>
    <property type="match status" value="1"/>
</dbReference>
<keyword evidence="2" id="KW-0378">Hydrolase</keyword>
<dbReference type="GO" id="GO:0047429">
    <property type="term" value="F:nucleoside triphosphate diphosphatase activity"/>
    <property type="evidence" value="ECO:0007669"/>
    <property type="project" value="UniProtKB-EC"/>
</dbReference>
<keyword evidence="3" id="KW-1185">Reference proteome</keyword>
<dbReference type="SUPFAM" id="SSF101386">
    <property type="entry name" value="all-alpha NTP pyrophosphatases"/>
    <property type="match status" value="2"/>
</dbReference>
<dbReference type="Pfam" id="PF03819">
    <property type="entry name" value="MazG"/>
    <property type="match status" value="2"/>
</dbReference>
<dbReference type="CDD" id="cd11529">
    <property type="entry name" value="NTP-PPase_MazG_Cterm"/>
    <property type="match status" value="1"/>
</dbReference>
<dbReference type="CDD" id="cd11528">
    <property type="entry name" value="NTP-PPase_MazG_Nterm"/>
    <property type="match status" value="1"/>
</dbReference>
<dbReference type="Proteomes" id="UP001526426">
    <property type="component" value="Unassembled WGS sequence"/>
</dbReference>
<feature type="domain" description="NTP pyrophosphohydrolase MazG-like" evidence="1">
    <location>
        <begin position="42"/>
        <end position="115"/>
    </location>
</feature>
<feature type="domain" description="NTP pyrophosphohydrolase MazG-like" evidence="1">
    <location>
        <begin position="189"/>
        <end position="246"/>
    </location>
</feature>
<dbReference type="RefSeq" id="WP_265262865.1">
    <property type="nucleotide sequence ID" value="NZ_JAIHOM010000009.1"/>
</dbReference>
<comment type="caution">
    <text evidence="2">The sequence shown here is derived from an EMBL/GenBank/DDBJ whole genome shotgun (WGS) entry which is preliminary data.</text>
</comment>
<evidence type="ECO:0000313" key="3">
    <source>
        <dbReference type="Proteomes" id="UP001526426"/>
    </source>
</evidence>
<dbReference type="InterPro" id="IPR048015">
    <property type="entry name" value="NTP-PPase_MazG-like_N"/>
</dbReference>
<dbReference type="InterPro" id="IPR011551">
    <property type="entry name" value="NTP_PyrPHydrolase_MazG"/>
</dbReference>
<dbReference type="EC" id="3.6.1.9" evidence="2"/>
<organism evidence="2 3">
    <name type="scientific">Spirulina subsalsa FACHB-351</name>
    <dbReference type="NCBI Taxonomy" id="234711"/>
    <lineage>
        <taxon>Bacteria</taxon>
        <taxon>Bacillati</taxon>
        <taxon>Cyanobacteriota</taxon>
        <taxon>Cyanophyceae</taxon>
        <taxon>Spirulinales</taxon>
        <taxon>Spirulinaceae</taxon>
        <taxon>Spirulina</taxon>
    </lineage>
</organism>
<evidence type="ECO:0000313" key="2">
    <source>
        <dbReference type="EMBL" id="MCW6035196.1"/>
    </source>
</evidence>
<dbReference type="EMBL" id="JAIHOM010000009">
    <property type="protein sequence ID" value="MCW6035196.1"/>
    <property type="molecule type" value="Genomic_DNA"/>
</dbReference>
<accession>A0ABT3L110</accession>
<dbReference type="Gene3D" id="1.10.287.1080">
    <property type="entry name" value="MazG-like"/>
    <property type="match status" value="2"/>
</dbReference>
<dbReference type="NCBIfam" id="TIGR00444">
    <property type="entry name" value="mazG"/>
    <property type="match status" value="1"/>
</dbReference>
<protein>
    <submittedName>
        <fullName evidence="2">Nucleoside triphosphate pyrophosphohydrolase</fullName>
        <ecNumber evidence="2">3.6.1.9</ecNumber>
    </submittedName>
</protein>
<name>A0ABT3L110_9CYAN</name>
<gene>
    <name evidence="2" type="primary">mazG</name>
    <name evidence="2" type="ORF">K4A83_02765</name>
</gene>
<reference evidence="2 3" key="1">
    <citation type="submission" date="2021-08" db="EMBL/GenBank/DDBJ databases">
        <title>Draft genome sequence of Spirulina subsalsa with high tolerance to salinity and hype-accumulation of phycocyanin.</title>
        <authorList>
            <person name="Pei H."/>
            <person name="Jiang L."/>
        </authorList>
    </citation>
    <scope>NUCLEOTIDE SEQUENCE [LARGE SCALE GENOMIC DNA]</scope>
    <source>
        <strain evidence="2 3">FACHB-351</strain>
    </source>
</reference>
<proteinExistence type="predicted"/>
<dbReference type="InterPro" id="IPR048011">
    <property type="entry name" value="NTP-PPase_MazG-like_C"/>
</dbReference>
<dbReference type="NCBIfam" id="NF007113">
    <property type="entry name" value="PRK09562.1"/>
    <property type="match status" value="1"/>
</dbReference>
<dbReference type="PANTHER" id="PTHR30522">
    <property type="entry name" value="NUCLEOSIDE TRIPHOSPHATE PYROPHOSPHOHYDROLASE"/>
    <property type="match status" value="1"/>
</dbReference>
<dbReference type="InterPro" id="IPR004518">
    <property type="entry name" value="MazG-like_dom"/>
</dbReference>